<dbReference type="EMBL" id="AGUD01000069">
    <property type="protein sequence ID" value="EHN11782.1"/>
    <property type="molecule type" value="Genomic_DNA"/>
</dbReference>
<feature type="compositionally biased region" description="Basic residues" evidence="1">
    <location>
        <begin position="233"/>
        <end position="242"/>
    </location>
</feature>
<sequence>MDDEQRLGPTVDFPGAERPDGRTLSGVHVRLERLDPEAHGDGLHVAATEGGDPRLWDYLPYGPFADRAAFGEWLAAGGASIDPWFLTIVEQRSGEPAGMLALMRFAPDAGRIEIGHVWFGGRLQRTPAATEAIYLLAAHAFEDLGNRRLEWKCNARNERSKAAAERFGFSYEGTFRQDMVVKGRNRDTAWFSILDGEWPVVGAGFRAWLDPANFDADGRQRHGLRELREAAARRARPARGRVSRASPSPRSGSRPT</sequence>
<feature type="region of interest" description="Disordered" evidence="1">
    <location>
        <begin position="230"/>
        <end position="256"/>
    </location>
</feature>
<dbReference type="InterPro" id="IPR000182">
    <property type="entry name" value="GNAT_dom"/>
</dbReference>
<dbReference type="SUPFAM" id="SSF55729">
    <property type="entry name" value="Acyl-CoA N-acyltransferases (Nat)"/>
    <property type="match status" value="1"/>
</dbReference>
<dbReference type="GO" id="GO:1990189">
    <property type="term" value="F:protein N-terminal-serine acetyltransferase activity"/>
    <property type="evidence" value="ECO:0007669"/>
    <property type="project" value="TreeGrafter"/>
</dbReference>
<dbReference type="PANTHER" id="PTHR43441">
    <property type="entry name" value="RIBOSOMAL-PROTEIN-SERINE ACETYLTRANSFERASE"/>
    <property type="match status" value="1"/>
</dbReference>
<feature type="domain" description="N-acetyltransferase" evidence="2">
    <location>
        <begin position="43"/>
        <end position="187"/>
    </location>
</feature>
<dbReference type="Gene3D" id="3.40.630.30">
    <property type="match status" value="1"/>
</dbReference>
<reference evidence="3 4" key="1">
    <citation type="journal article" date="2013" name="Biodegradation">
        <title>Quantitative proteomic analysis of ibuprofen-degrading Patulibacter sp. strain I11.</title>
        <authorList>
            <person name="Almeida B."/>
            <person name="Kjeldal H."/>
            <person name="Lolas I."/>
            <person name="Knudsen A.D."/>
            <person name="Carvalho G."/>
            <person name="Nielsen K.L."/>
            <person name="Barreto Crespo M.T."/>
            <person name="Stensballe A."/>
            <person name="Nielsen J.L."/>
        </authorList>
    </citation>
    <scope>NUCLEOTIDE SEQUENCE [LARGE SCALE GENOMIC DNA]</scope>
    <source>
        <strain evidence="3 4">I11</strain>
    </source>
</reference>
<dbReference type="InterPro" id="IPR051908">
    <property type="entry name" value="Ribosomal_N-acetyltransferase"/>
</dbReference>
<accession>H0E3G0</accession>
<dbReference type="InterPro" id="IPR016181">
    <property type="entry name" value="Acyl_CoA_acyltransferase"/>
</dbReference>
<keyword evidence="4" id="KW-1185">Reference proteome</keyword>
<dbReference type="AlphaFoldDB" id="H0E3G0"/>
<proteinExistence type="predicted"/>
<dbReference type="GO" id="GO:0005737">
    <property type="term" value="C:cytoplasm"/>
    <property type="evidence" value="ECO:0007669"/>
    <property type="project" value="TreeGrafter"/>
</dbReference>
<dbReference type="Pfam" id="PF13302">
    <property type="entry name" value="Acetyltransf_3"/>
    <property type="match status" value="1"/>
</dbReference>
<evidence type="ECO:0000313" key="4">
    <source>
        <dbReference type="Proteomes" id="UP000005143"/>
    </source>
</evidence>
<evidence type="ECO:0000313" key="3">
    <source>
        <dbReference type="EMBL" id="EHN11782.1"/>
    </source>
</evidence>
<dbReference type="PROSITE" id="PS51186">
    <property type="entry name" value="GNAT"/>
    <property type="match status" value="1"/>
</dbReference>
<dbReference type="Proteomes" id="UP000005143">
    <property type="component" value="Unassembled WGS sequence"/>
</dbReference>
<dbReference type="PANTHER" id="PTHR43441:SF2">
    <property type="entry name" value="FAMILY ACETYLTRANSFERASE, PUTATIVE (AFU_ORTHOLOGUE AFUA_7G00850)-RELATED"/>
    <property type="match status" value="1"/>
</dbReference>
<keyword evidence="3" id="KW-0808">Transferase</keyword>
<evidence type="ECO:0000259" key="2">
    <source>
        <dbReference type="PROSITE" id="PS51186"/>
    </source>
</evidence>
<protein>
    <submittedName>
        <fullName evidence="3">Acetyltransferase GNAT family</fullName>
    </submittedName>
</protein>
<comment type="caution">
    <text evidence="3">The sequence shown here is derived from an EMBL/GenBank/DDBJ whole genome shotgun (WGS) entry which is preliminary data.</text>
</comment>
<dbReference type="FunFam" id="3.40.630.30:FF:000047">
    <property type="entry name" value="Acetyltransferase, GNAT family"/>
    <property type="match status" value="1"/>
</dbReference>
<dbReference type="RefSeq" id="WP_007572323.1">
    <property type="nucleotide sequence ID" value="NZ_AGUD01000069.1"/>
</dbReference>
<evidence type="ECO:0000256" key="1">
    <source>
        <dbReference type="SAM" id="MobiDB-lite"/>
    </source>
</evidence>
<dbReference type="OrthoDB" id="9795199at2"/>
<feature type="region of interest" description="Disordered" evidence="1">
    <location>
        <begin position="1"/>
        <end position="22"/>
    </location>
</feature>
<dbReference type="GO" id="GO:0008999">
    <property type="term" value="F:protein-N-terminal-alanine acetyltransferase activity"/>
    <property type="evidence" value="ECO:0007669"/>
    <property type="project" value="TreeGrafter"/>
</dbReference>
<organism evidence="3 4">
    <name type="scientific">Patulibacter medicamentivorans</name>
    <dbReference type="NCBI Taxonomy" id="1097667"/>
    <lineage>
        <taxon>Bacteria</taxon>
        <taxon>Bacillati</taxon>
        <taxon>Actinomycetota</taxon>
        <taxon>Thermoleophilia</taxon>
        <taxon>Solirubrobacterales</taxon>
        <taxon>Patulibacteraceae</taxon>
        <taxon>Patulibacter</taxon>
    </lineage>
</organism>
<gene>
    <name evidence="3" type="ORF">PAI11_13310</name>
</gene>
<name>H0E3G0_9ACTN</name>
<feature type="compositionally biased region" description="Low complexity" evidence="1">
    <location>
        <begin position="243"/>
        <end position="256"/>
    </location>
</feature>